<dbReference type="EMBL" id="LZDD01000001">
    <property type="protein sequence ID" value="OJF72081.1"/>
    <property type="molecule type" value="Genomic_DNA"/>
</dbReference>
<dbReference type="InterPro" id="IPR014710">
    <property type="entry name" value="RmlC-like_jellyroll"/>
</dbReference>
<protein>
    <submittedName>
        <fullName evidence="1">Cupin</fullName>
    </submittedName>
</protein>
<organism evidence="1 2">
    <name type="scientific">Streptococcus bovimastitidis</name>
    <dbReference type="NCBI Taxonomy" id="1856638"/>
    <lineage>
        <taxon>Bacteria</taxon>
        <taxon>Bacillati</taxon>
        <taxon>Bacillota</taxon>
        <taxon>Bacilli</taxon>
        <taxon>Lactobacillales</taxon>
        <taxon>Streptococcaceae</taxon>
        <taxon>Streptococcus</taxon>
    </lineage>
</organism>
<evidence type="ECO:0000313" key="1">
    <source>
        <dbReference type="EMBL" id="OJF72081.1"/>
    </source>
</evidence>
<accession>A0A1L8MMW5</accession>
<evidence type="ECO:0000313" key="2">
    <source>
        <dbReference type="Proteomes" id="UP000182015"/>
    </source>
</evidence>
<reference evidence="2" key="1">
    <citation type="submission" date="2016-06" db="EMBL/GenBank/DDBJ databases">
        <authorList>
            <person name="de Vries S.P.W."/>
            <person name="Hadjirin N.F."/>
            <person name="Lay E.M."/>
            <person name="Zadoks R.N."/>
            <person name="Peacock S.J."/>
            <person name="Parkhill J."/>
            <person name="Grant A.J."/>
            <person name="Mcdougall S."/>
            <person name="Holmes M.A."/>
        </authorList>
    </citation>
    <scope>NUCLEOTIDE SEQUENCE [LARGE SCALE GENOMIC DNA]</scope>
    <source>
        <strain evidence="2">NZ1587</strain>
    </source>
</reference>
<dbReference type="InterPro" id="IPR011051">
    <property type="entry name" value="RmlC_Cupin_sf"/>
</dbReference>
<dbReference type="AlphaFoldDB" id="A0A1L8MMW5"/>
<dbReference type="Proteomes" id="UP000182015">
    <property type="component" value="Unassembled WGS sequence"/>
</dbReference>
<dbReference type="Gene3D" id="2.60.120.10">
    <property type="entry name" value="Jelly Rolls"/>
    <property type="match status" value="1"/>
</dbReference>
<comment type="caution">
    <text evidence="1">The sequence shown here is derived from an EMBL/GenBank/DDBJ whole genome shotgun (WGS) entry which is preliminary data.</text>
</comment>
<gene>
    <name evidence="1" type="ORF">A9Q68_00640</name>
</gene>
<sequence>MMKEIEQVKISYSIFVEKDNGTKVNYFLFPEFEIHENLIPKQSIQDWHQHSNIEEVIVITSGAICIEVINEKTSEIKTYNAIDGDVIRVRHSIHRLTNKSQLDAKFIVFRFVPDGCDKSSIIKNDKIDFDCKYLNE</sequence>
<dbReference type="SUPFAM" id="SSF51182">
    <property type="entry name" value="RmlC-like cupins"/>
    <property type="match status" value="1"/>
</dbReference>
<proteinExistence type="predicted"/>
<dbReference type="CDD" id="cd02208">
    <property type="entry name" value="cupin_RmlC-like"/>
    <property type="match status" value="1"/>
</dbReference>
<keyword evidence="2" id="KW-1185">Reference proteome</keyword>
<name>A0A1L8MMW5_9STRE</name>